<feature type="compositionally biased region" description="Low complexity" evidence="2">
    <location>
        <begin position="273"/>
        <end position="282"/>
    </location>
</feature>
<dbReference type="GO" id="GO:0007264">
    <property type="term" value="P:small GTPase-mediated signal transduction"/>
    <property type="evidence" value="ECO:0007669"/>
    <property type="project" value="TreeGrafter"/>
</dbReference>
<dbReference type="Gene3D" id="1.10.555.10">
    <property type="entry name" value="Rho GTPase activation protein"/>
    <property type="match status" value="1"/>
</dbReference>
<dbReference type="InterPro" id="IPR008936">
    <property type="entry name" value="Rho_GTPase_activation_prot"/>
</dbReference>
<protein>
    <submittedName>
        <fullName evidence="4">Rho-GTPase-activating protein 8</fullName>
    </submittedName>
</protein>
<dbReference type="Gene3D" id="1.20.1270.60">
    <property type="entry name" value="Arfaptin homology (AH) domain/BAR domain"/>
    <property type="match status" value="2"/>
</dbReference>
<dbReference type="InterPro" id="IPR000198">
    <property type="entry name" value="RhoGAP_dom"/>
</dbReference>
<dbReference type="GO" id="GO:0007010">
    <property type="term" value="P:cytoskeleton organization"/>
    <property type="evidence" value="ECO:0007669"/>
    <property type="project" value="TreeGrafter"/>
</dbReference>
<keyword evidence="1" id="KW-0175">Coiled coil</keyword>
<feature type="compositionally biased region" description="Low complexity" evidence="2">
    <location>
        <begin position="844"/>
        <end position="894"/>
    </location>
</feature>
<dbReference type="PANTHER" id="PTHR23065:SF17">
    <property type="entry name" value="RHO-GTPASE-ACTIVATING PROTEIN RGD2"/>
    <property type="match status" value="1"/>
</dbReference>
<dbReference type="GO" id="GO:0000935">
    <property type="term" value="C:division septum"/>
    <property type="evidence" value="ECO:0007669"/>
    <property type="project" value="TreeGrafter"/>
</dbReference>
<dbReference type="SMART" id="SM00324">
    <property type="entry name" value="RhoGAP"/>
    <property type="match status" value="1"/>
</dbReference>
<feature type="region of interest" description="Disordered" evidence="2">
    <location>
        <begin position="214"/>
        <end position="245"/>
    </location>
</feature>
<reference evidence="4" key="1">
    <citation type="submission" date="2023-03" db="EMBL/GenBank/DDBJ databases">
        <title>Mating type loci evolution in Malassezia.</title>
        <authorList>
            <person name="Coelho M.A."/>
        </authorList>
    </citation>
    <scope>NUCLEOTIDE SEQUENCE</scope>
    <source>
        <strain evidence="4">CBS 11721</strain>
    </source>
</reference>
<evidence type="ECO:0000259" key="3">
    <source>
        <dbReference type="PROSITE" id="PS50238"/>
    </source>
</evidence>
<organism evidence="4 5">
    <name type="scientific">Malassezia cuniculi</name>
    <dbReference type="NCBI Taxonomy" id="948313"/>
    <lineage>
        <taxon>Eukaryota</taxon>
        <taxon>Fungi</taxon>
        <taxon>Dikarya</taxon>
        <taxon>Basidiomycota</taxon>
        <taxon>Ustilaginomycotina</taxon>
        <taxon>Malasseziomycetes</taxon>
        <taxon>Malasseziales</taxon>
        <taxon>Malasseziaceae</taxon>
        <taxon>Malassezia</taxon>
    </lineage>
</organism>
<dbReference type="GO" id="GO:0005737">
    <property type="term" value="C:cytoplasm"/>
    <property type="evidence" value="ECO:0007669"/>
    <property type="project" value="TreeGrafter"/>
</dbReference>
<dbReference type="GO" id="GO:0005886">
    <property type="term" value="C:plasma membrane"/>
    <property type="evidence" value="ECO:0007669"/>
    <property type="project" value="TreeGrafter"/>
</dbReference>
<dbReference type="SUPFAM" id="SSF48350">
    <property type="entry name" value="GTPase activation domain, GAP"/>
    <property type="match status" value="1"/>
</dbReference>
<proteinExistence type="predicted"/>
<evidence type="ECO:0000313" key="5">
    <source>
        <dbReference type="Proteomes" id="UP001219933"/>
    </source>
</evidence>
<feature type="domain" description="Rho-GAP" evidence="3">
    <location>
        <begin position="454"/>
        <end position="701"/>
    </location>
</feature>
<feature type="compositionally biased region" description="Basic and acidic residues" evidence="2">
    <location>
        <begin position="797"/>
        <end position="807"/>
    </location>
</feature>
<evidence type="ECO:0000313" key="4">
    <source>
        <dbReference type="EMBL" id="WFD34097.1"/>
    </source>
</evidence>
<name>A0AAF0ET73_9BASI</name>
<sequence length="941" mass="103051">MTTPARLSIAYTPTFSSSFWSYPEYRPGAISLYSRLQEGLDEDESLLHFFQQRVIQERAYASNLAGALDTVPLKAPLFEGAGEIAHTGRQPRGFRGGSTPTARACRVLASECATAHADAHLLVAQSIEQDVVQPFRRWAEGHSARVHESWNRVDSALYALEQQQAEVSRLRASYEAKSRMADEAEEDMRFAPASQPDSLQRSVSMMSLTSGALRRASRLVEPKKDAEQYQERQDQLQGVPDVDREQRREQLRQQFGFKSRPVEEVHIDAADISGDTSTDDTSFQAPEQGSLTRQPSRLSTYFSRAVGAVSGLADPRHVRLRRDAEAAESAYQDAVRTVDELRCEAEEVLFSQYAAVQRWEADRVAAVRRIIARYNSSVSTLAPALQASVERTGVIPEQIHASAQLQQLVHESATGSFRPVPTVFQPYYHDDINAVAGIATAGFGMNLIATARCEALAAQESGKSGAAMPSLPPVLHALLSALQRSYADRARWHKDGEKSEAEANAEKRRVWLYEVPVNMTHGLRRRLIEHVATETDRSNTTSLSFAIPDRLLDAVDAPVLAATVKLWALELETPLIPYSMWDEIAEIYTAASLIESAPASDAPDAPDNAADASASILRGLRTVLSRLHTMHLTCVDAFICHLYKLIKATPTDEDDDRYTSRLGLSLGRALLRPATERPSVMNSRYPALLLKDLITHYEDLFPELMLSKVKETDVDALAAKGTIRRRSRPIDQRISRSSLRDAPDAGIQRRAAQFVGPRLSMHMNAAPEKELPTPTAERKELPTPKATPARGTLLPGSREEEIRKAEQKLTGGANVPSGAESSKQTKETTEERTQMSLPHETNAPTDMTHATDTGTDTASSAATASSTTSPVVPSVAAAAAADISQSSTDSASDISARDIGYKPVDDPNAAPLMGRQTSLTRSRPVSGRFSGGNVRGSRTRK</sequence>
<accession>A0AAF0ET73</accession>
<dbReference type="Proteomes" id="UP001219933">
    <property type="component" value="Chromosome 1"/>
</dbReference>
<feature type="compositionally biased region" description="Basic and acidic residues" evidence="2">
    <location>
        <begin position="728"/>
        <end position="743"/>
    </location>
</feature>
<feature type="compositionally biased region" description="Basic and acidic residues" evidence="2">
    <location>
        <begin position="895"/>
        <end position="905"/>
    </location>
</feature>
<feature type="compositionally biased region" description="Basic and acidic residues" evidence="2">
    <location>
        <begin position="218"/>
        <end position="234"/>
    </location>
</feature>
<dbReference type="AlphaFoldDB" id="A0AAF0ET73"/>
<dbReference type="PANTHER" id="PTHR23065">
    <property type="entry name" value="PROLINE-SERINE-THREONINE PHOSPHATASE INTERACTING PROTEIN 1"/>
    <property type="match status" value="1"/>
</dbReference>
<feature type="region of interest" description="Disordered" evidence="2">
    <location>
        <begin position="271"/>
        <end position="295"/>
    </location>
</feature>
<dbReference type="SUPFAM" id="SSF103657">
    <property type="entry name" value="BAR/IMD domain-like"/>
    <property type="match status" value="1"/>
</dbReference>
<feature type="compositionally biased region" description="Basic and acidic residues" evidence="2">
    <location>
        <begin position="767"/>
        <end position="782"/>
    </location>
</feature>
<feature type="coiled-coil region" evidence="1">
    <location>
        <begin position="160"/>
        <end position="187"/>
    </location>
</feature>
<dbReference type="InterPro" id="IPR027267">
    <property type="entry name" value="AH/BAR_dom_sf"/>
</dbReference>
<dbReference type="GO" id="GO:0005096">
    <property type="term" value="F:GTPase activator activity"/>
    <property type="evidence" value="ECO:0007669"/>
    <property type="project" value="TreeGrafter"/>
</dbReference>
<evidence type="ECO:0000256" key="2">
    <source>
        <dbReference type="SAM" id="MobiDB-lite"/>
    </source>
</evidence>
<dbReference type="EMBL" id="CP119877">
    <property type="protein sequence ID" value="WFD34097.1"/>
    <property type="molecule type" value="Genomic_DNA"/>
</dbReference>
<feature type="compositionally biased region" description="Basic and acidic residues" evidence="2">
    <location>
        <begin position="823"/>
        <end position="833"/>
    </location>
</feature>
<gene>
    <name evidence="4" type="primary">rga8</name>
    <name evidence="4" type="ORF">MCUN1_000929</name>
</gene>
<keyword evidence="5" id="KW-1185">Reference proteome</keyword>
<feature type="region of interest" description="Disordered" evidence="2">
    <location>
        <begin position="728"/>
        <end position="941"/>
    </location>
</feature>
<feature type="compositionally biased region" description="Polar residues" evidence="2">
    <location>
        <begin position="283"/>
        <end position="295"/>
    </location>
</feature>
<dbReference type="PROSITE" id="PS50238">
    <property type="entry name" value="RHOGAP"/>
    <property type="match status" value="1"/>
</dbReference>
<evidence type="ECO:0000256" key="1">
    <source>
        <dbReference type="SAM" id="Coils"/>
    </source>
</evidence>